<evidence type="ECO:0000256" key="4">
    <source>
        <dbReference type="ARBA" id="ARBA00023136"/>
    </source>
</evidence>
<dbReference type="AlphaFoldDB" id="A0A8H7K8V8"/>
<dbReference type="PANTHER" id="PTHR10984">
    <property type="entry name" value="ENDOPLASMIC RETICULUM-GOLGI INTERMEDIATE COMPARTMENT PROTEIN"/>
    <property type="match status" value="1"/>
</dbReference>
<comment type="subcellular location">
    <subcellularLocation>
        <location evidence="5">Endoplasmic reticulum membrane</location>
        <topology evidence="5">Multi-pass membrane protein</topology>
    </subcellularLocation>
    <subcellularLocation>
        <location evidence="5">Endoplasmic reticulum-Golgi intermediate compartment membrane</location>
        <topology evidence="5">Multi-pass membrane protein</topology>
    </subcellularLocation>
    <subcellularLocation>
        <location evidence="5">Golgi apparatus membrane</location>
        <topology evidence="5">Multi-pass membrane protein</topology>
    </subcellularLocation>
    <subcellularLocation>
        <location evidence="1">Membrane</location>
    </subcellularLocation>
</comment>
<keyword evidence="2" id="KW-0812">Transmembrane</keyword>
<comment type="similarity">
    <text evidence="5">Belongs to the ERGIC family.</text>
</comment>
<proteinExistence type="inferred from homology"/>
<comment type="caution">
    <text evidence="8">The sequence shown here is derived from an EMBL/GenBank/DDBJ whole genome shotgun (WGS) entry which is preliminary data.</text>
</comment>
<sequence>MDGFEKTSLEEDNFGASGGIVKAFDAFPKSKPQYVQRTSDGGKWTIAMLFFSVLFVWAEVSRWWDGTESHNFAVEKGVSQEMQINLDVVVNMNCEDLHINVQDAVGDRIVASAKLNRDPTVWAHWATRQGVHKLNHDEHGRVVTGAGWQQFSMHEEGFGEEHIHDIVSLGKKKAKWSKTPKPRGQTDSCRIFGSMDLNKVQGDFHITARGHGYYETGQHLDHSKFNFSHVINEFSYGPFYPSLENPLDRTVNLAPANFHKFQYYLSVVPTQYTHGSKTITTNQYAVTEQSAEVGERSIPGIFIKYDIEPIQLYIKETRATFLSFMLKIVNIISGVFVAGHWGFTLTDWAKDIIGRKRRSGGGVGVIGSKGGLTTRLYLLCRMFEERRFCVCDKRTEERELLAS</sequence>
<evidence type="ECO:0000256" key="2">
    <source>
        <dbReference type="ARBA" id="ARBA00022692"/>
    </source>
</evidence>
<dbReference type="InterPro" id="IPR039542">
    <property type="entry name" value="Erv_N"/>
</dbReference>
<evidence type="ECO:0000313" key="8">
    <source>
        <dbReference type="EMBL" id="KAF9747468.1"/>
    </source>
</evidence>
<dbReference type="GO" id="GO:0006888">
    <property type="term" value="P:endoplasmic reticulum to Golgi vesicle-mediated transport"/>
    <property type="evidence" value="ECO:0007669"/>
    <property type="project" value="UniProtKB-UniRule"/>
</dbReference>
<feature type="domain" description="Endoplasmic reticulum vesicle transporter N-terminal" evidence="7">
    <location>
        <begin position="21"/>
        <end position="109"/>
    </location>
</feature>
<evidence type="ECO:0000259" key="7">
    <source>
        <dbReference type="Pfam" id="PF13850"/>
    </source>
</evidence>
<keyword evidence="3" id="KW-1133">Transmembrane helix</keyword>
<dbReference type="PANTHER" id="PTHR10984:SF81">
    <property type="entry name" value="ER-DERIVED VESICLES PROTEIN ERV41"/>
    <property type="match status" value="1"/>
</dbReference>
<dbReference type="EMBL" id="JADCTT010000010">
    <property type="protein sequence ID" value="KAF9747468.1"/>
    <property type="molecule type" value="Genomic_DNA"/>
</dbReference>
<accession>A0A8H7K8V8</accession>
<reference evidence="8" key="1">
    <citation type="submission" date="2020-10" db="EMBL/GenBank/DDBJ databases">
        <title>High-Quality Genome Resource of Clonostachys rosea strain S41 by Oxford Nanopore Long-Read Sequencing.</title>
        <authorList>
            <person name="Wang H."/>
        </authorList>
    </citation>
    <scope>NUCLEOTIDE SEQUENCE</scope>
    <source>
        <strain evidence="8">S41</strain>
    </source>
</reference>
<evidence type="ECO:0000256" key="1">
    <source>
        <dbReference type="ARBA" id="ARBA00004370"/>
    </source>
</evidence>
<evidence type="ECO:0000259" key="6">
    <source>
        <dbReference type="Pfam" id="PF07970"/>
    </source>
</evidence>
<name>A0A8H7K8V8_BIOOC</name>
<dbReference type="GO" id="GO:0006890">
    <property type="term" value="P:retrograde vesicle-mediated transport, Golgi to endoplasmic reticulum"/>
    <property type="evidence" value="ECO:0007669"/>
    <property type="project" value="TreeGrafter"/>
</dbReference>
<comment type="function">
    <text evidence="5">Plays a role in transport between endoplasmic reticulum and Golgi.</text>
</comment>
<evidence type="ECO:0000256" key="5">
    <source>
        <dbReference type="RuleBase" id="RU369013"/>
    </source>
</evidence>
<dbReference type="GO" id="GO:0030134">
    <property type="term" value="C:COPII-coated ER to Golgi transport vesicle"/>
    <property type="evidence" value="ECO:0007669"/>
    <property type="project" value="TreeGrafter"/>
</dbReference>
<keyword evidence="5" id="KW-0931">ER-Golgi transport</keyword>
<dbReference type="Pfam" id="PF07970">
    <property type="entry name" value="COPIIcoated_ERV"/>
    <property type="match status" value="1"/>
</dbReference>
<evidence type="ECO:0000313" key="9">
    <source>
        <dbReference type="Proteomes" id="UP000616885"/>
    </source>
</evidence>
<dbReference type="GO" id="GO:0005789">
    <property type="term" value="C:endoplasmic reticulum membrane"/>
    <property type="evidence" value="ECO:0007669"/>
    <property type="project" value="UniProtKB-SubCell"/>
</dbReference>
<keyword evidence="5" id="KW-0256">Endoplasmic reticulum</keyword>
<dbReference type="InterPro" id="IPR045888">
    <property type="entry name" value="Erv"/>
</dbReference>
<keyword evidence="4" id="KW-0472">Membrane</keyword>
<evidence type="ECO:0000256" key="3">
    <source>
        <dbReference type="ARBA" id="ARBA00022989"/>
    </source>
</evidence>
<protein>
    <recommendedName>
        <fullName evidence="5">Endoplasmic reticulum-Golgi intermediate compartment protein</fullName>
    </recommendedName>
</protein>
<dbReference type="Pfam" id="PF13850">
    <property type="entry name" value="ERGIC_N"/>
    <property type="match status" value="1"/>
</dbReference>
<dbReference type="GO" id="GO:0033116">
    <property type="term" value="C:endoplasmic reticulum-Golgi intermediate compartment membrane"/>
    <property type="evidence" value="ECO:0007669"/>
    <property type="project" value="UniProtKB-SubCell"/>
</dbReference>
<dbReference type="Proteomes" id="UP000616885">
    <property type="component" value="Unassembled WGS sequence"/>
</dbReference>
<organism evidence="8 9">
    <name type="scientific">Bionectria ochroleuca</name>
    <name type="common">Gliocladium roseum</name>
    <dbReference type="NCBI Taxonomy" id="29856"/>
    <lineage>
        <taxon>Eukaryota</taxon>
        <taxon>Fungi</taxon>
        <taxon>Dikarya</taxon>
        <taxon>Ascomycota</taxon>
        <taxon>Pezizomycotina</taxon>
        <taxon>Sordariomycetes</taxon>
        <taxon>Hypocreomycetidae</taxon>
        <taxon>Hypocreales</taxon>
        <taxon>Bionectriaceae</taxon>
        <taxon>Clonostachys</taxon>
    </lineage>
</organism>
<feature type="domain" description="Endoplasmic reticulum vesicle transporter C-terminal" evidence="6">
    <location>
        <begin position="176"/>
        <end position="338"/>
    </location>
</feature>
<gene>
    <name evidence="8" type="ORF">IM811_002802</name>
</gene>
<dbReference type="InterPro" id="IPR012936">
    <property type="entry name" value="Erv_C"/>
</dbReference>
<keyword evidence="5" id="KW-0333">Golgi apparatus</keyword>
<keyword evidence="5" id="KW-0813">Transport</keyword>
<dbReference type="GO" id="GO:0000139">
    <property type="term" value="C:Golgi membrane"/>
    <property type="evidence" value="ECO:0007669"/>
    <property type="project" value="UniProtKB-SubCell"/>
</dbReference>